<dbReference type="Gene3D" id="3.30.1370.10">
    <property type="entry name" value="K Homology domain, type 1"/>
    <property type="match status" value="1"/>
</dbReference>
<protein>
    <recommendedName>
        <fullName evidence="7">KH-like RNA-binding domain-containing protein</fullName>
    </recommendedName>
</protein>
<comment type="subcellular location">
    <subcellularLocation>
        <location evidence="2">Cytoplasm</location>
    </subcellularLocation>
    <subcellularLocation>
        <location evidence="1">Nucleus</location>
    </subcellularLocation>
</comment>
<dbReference type="InterPro" id="IPR031952">
    <property type="entry name" value="MOEP19_KH-like"/>
</dbReference>
<evidence type="ECO:0000256" key="4">
    <source>
        <dbReference type="ARBA" id="ARBA00022490"/>
    </source>
</evidence>
<evidence type="ECO:0000259" key="7">
    <source>
        <dbReference type="Pfam" id="PF16005"/>
    </source>
</evidence>
<dbReference type="InterPro" id="IPR051778">
    <property type="entry name" value="KHDC1"/>
</dbReference>
<reference evidence="8" key="1">
    <citation type="submission" date="2025-08" db="UniProtKB">
        <authorList>
            <consortium name="Ensembl"/>
        </authorList>
    </citation>
    <scope>IDENTIFICATION</scope>
</reference>
<keyword evidence="4" id="KW-0963">Cytoplasm</keyword>
<evidence type="ECO:0000256" key="1">
    <source>
        <dbReference type="ARBA" id="ARBA00004123"/>
    </source>
</evidence>
<dbReference type="Pfam" id="PF16005">
    <property type="entry name" value="MOEP19"/>
    <property type="match status" value="1"/>
</dbReference>
<comment type="similarity">
    <text evidence="3">Belongs to the KHDC1 family.</text>
</comment>
<feature type="domain" description="KH-like RNA-binding" evidence="7">
    <location>
        <begin position="31"/>
        <end position="113"/>
    </location>
</feature>
<evidence type="ECO:0000256" key="5">
    <source>
        <dbReference type="ARBA" id="ARBA00023242"/>
    </source>
</evidence>
<dbReference type="Ensembl" id="ENSMMMT00000003619.1">
    <property type="protein sequence ID" value="ENSMMMP00000003210.1"/>
    <property type="gene ID" value="ENSMMMG00000002931.1"/>
</dbReference>
<dbReference type="CDD" id="cd12795">
    <property type="entry name" value="FILIA_N_like"/>
    <property type="match status" value="1"/>
</dbReference>
<evidence type="ECO:0000256" key="3">
    <source>
        <dbReference type="ARBA" id="ARBA00009081"/>
    </source>
</evidence>
<name>A0A8C5YSC6_MARMA</name>
<proteinExistence type="inferred from homology"/>
<dbReference type="PANTHER" id="PTHR19447:SF15">
    <property type="entry name" value="KH DOMAIN-CONTAINING PROTEIN 3"/>
    <property type="match status" value="1"/>
</dbReference>
<feature type="region of interest" description="Disordered" evidence="6">
    <location>
        <begin position="121"/>
        <end position="179"/>
    </location>
</feature>
<dbReference type="InterPro" id="IPR036612">
    <property type="entry name" value="KH_dom_type_1_sf"/>
</dbReference>
<evidence type="ECO:0000256" key="6">
    <source>
        <dbReference type="SAM" id="MobiDB-lite"/>
    </source>
</evidence>
<dbReference type="AlphaFoldDB" id="A0A8C5YSC6"/>
<dbReference type="GeneTree" id="ENSGT00940000162601"/>
<dbReference type="GO" id="GO:0005634">
    <property type="term" value="C:nucleus"/>
    <property type="evidence" value="ECO:0007669"/>
    <property type="project" value="UniProtKB-SubCell"/>
</dbReference>
<dbReference type="GO" id="GO:0032991">
    <property type="term" value="C:protein-containing complex"/>
    <property type="evidence" value="ECO:0007669"/>
    <property type="project" value="TreeGrafter"/>
</dbReference>
<dbReference type="Proteomes" id="UP000694407">
    <property type="component" value="Unplaced"/>
</dbReference>
<gene>
    <name evidence="8" type="primary">Khdc3l</name>
</gene>
<dbReference type="GO" id="GO:0005737">
    <property type="term" value="C:cytoplasm"/>
    <property type="evidence" value="ECO:0007669"/>
    <property type="project" value="UniProtKB-SubCell"/>
</dbReference>
<keyword evidence="9" id="KW-1185">Reference proteome</keyword>
<dbReference type="GO" id="GO:0003723">
    <property type="term" value="F:RNA binding"/>
    <property type="evidence" value="ECO:0007669"/>
    <property type="project" value="InterPro"/>
</dbReference>
<evidence type="ECO:0000313" key="9">
    <source>
        <dbReference type="Proteomes" id="UP000694407"/>
    </source>
</evidence>
<accession>A0A8C5YSC6</accession>
<sequence>MATSKKFHTLVEVQQKGGKIFEVLGDPTEVPSWFHSQYLKCPRVVYLEAWLVEAMFGPDGEKIPHVECVTHTVLHVNRWNPESDAKILIFGRPNFQLDVLEMIRHLANYFRLRRSKKAAAQMAETQETGAKEAETQETGIQRSPDEIPEAGTQLSPDLKVPEAGTRQPTEVAQDLVTRL</sequence>
<evidence type="ECO:0000313" key="8">
    <source>
        <dbReference type="Ensembl" id="ENSMMMP00000003210.1"/>
    </source>
</evidence>
<evidence type="ECO:0000256" key="2">
    <source>
        <dbReference type="ARBA" id="ARBA00004496"/>
    </source>
</evidence>
<organism evidence="8 9">
    <name type="scientific">Marmota marmota marmota</name>
    <name type="common">Alpine marmot</name>
    <dbReference type="NCBI Taxonomy" id="9994"/>
    <lineage>
        <taxon>Eukaryota</taxon>
        <taxon>Metazoa</taxon>
        <taxon>Chordata</taxon>
        <taxon>Craniata</taxon>
        <taxon>Vertebrata</taxon>
        <taxon>Euteleostomi</taxon>
        <taxon>Mammalia</taxon>
        <taxon>Eutheria</taxon>
        <taxon>Euarchontoglires</taxon>
        <taxon>Glires</taxon>
        <taxon>Rodentia</taxon>
        <taxon>Sciuromorpha</taxon>
        <taxon>Sciuridae</taxon>
        <taxon>Xerinae</taxon>
        <taxon>Marmotini</taxon>
        <taxon>Marmota</taxon>
    </lineage>
</organism>
<reference evidence="8" key="2">
    <citation type="submission" date="2025-09" db="UniProtKB">
        <authorList>
            <consortium name="Ensembl"/>
        </authorList>
    </citation>
    <scope>IDENTIFICATION</scope>
</reference>
<dbReference type="PANTHER" id="PTHR19447">
    <property type="entry name" value="OOCYTE-EXPRESSED PROTEIN HOMOLOG-RELATED"/>
    <property type="match status" value="1"/>
</dbReference>
<keyword evidence="5" id="KW-0539">Nucleus</keyword>